<gene>
    <name evidence="2" type="ORF">ACFO4O_05550</name>
</gene>
<evidence type="ECO:0000313" key="2">
    <source>
        <dbReference type="EMBL" id="MFC4699619.1"/>
    </source>
</evidence>
<dbReference type="EMBL" id="JBHSGU010000002">
    <property type="protein sequence ID" value="MFC4699619.1"/>
    <property type="molecule type" value="Genomic_DNA"/>
</dbReference>
<feature type="signal peptide" evidence="1">
    <location>
        <begin position="1"/>
        <end position="25"/>
    </location>
</feature>
<comment type="caution">
    <text evidence="2">The sequence shown here is derived from an EMBL/GenBank/DDBJ whole genome shotgun (WGS) entry which is preliminary data.</text>
</comment>
<keyword evidence="3" id="KW-1185">Reference proteome</keyword>
<feature type="chain" id="PRO_5047225130" evidence="1">
    <location>
        <begin position="26"/>
        <end position="121"/>
    </location>
</feature>
<accession>A0ABV9LTX3</accession>
<keyword evidence="1" id="KW-0732">Signal</keyword>
<organism evidence="2 3">
    <name type="scientific">Glaciecola siphonariae</name>
    <dbReference type="NCBI Taxonomy" id="521012"/>
    <lineage>
        <taxon>Bacteria</taxon>
        <taxon>Pseudomonadati</taxon>
        <taxon>Pseudomonadota</taxon>
        <taxon>Gammaproteobacteria</taxon>
        <taxon>Alteromonadales</taxon>
        <taxon>Alteromonadaceae</taxon>
        <taxon>Glaciecola</taxon>
    </lineage>
</organism>
<dbReference type="RefSeq" id="WP_382406358.1">
    <property type="nucleotide sequence ID" value="NZ_JBHSGU010000002.1"/>
</dbReference>
<evidence type="ECO:0000256" key="1">
    <source>
        <dbReference type="SAM" id="SignalP"/>
    </source>
</evidence>
<name>A0ABV9LTX3_9ALTE</name>
<reference evidence="3" key="1">
    <citation type="journal article" date="2019" name="Int. J. Syst. Evol. Microbiol.">
        <title>The Global Catalogue of Microorganisms (GCM) 10K type strain sequencing project: providing services to taxonomists for standard genome sequencing and annotation.</title>
        <authorList>
            <consortium name="The Broad Institute Genomics Platform"/>
            <consortium name="The Broad Institute Genome Sequencing Center for Infectious Disease"/>
            <person name="Wu L."/>
            <person name="Ma J."/>
        </authorList>
    </citation>
    <scope>NUCLEOTIDE SEQUENCE [LARGE SCALE GENOMIC DNA]</scope>
    <source>
        <strain evidence="3">KACC 12507</strain>
    </source>
</reference>
<evidence type="ECO:0000313" key="3">
    <source>
        <dbReference type="Proteomes" id="UP001595897"/>
    </source>
</evidence>
<protein>
    <submittedName>
        <fullName evidence="2">Uncharacterized protein</fullName>
    </submittedName>
</protein>
<proteinExistence type="predicted"/>
<dbReference type="Proteomes" id="UP001595897">
    <property type="component" value="Unassembled WGS sequence"/>
</dbReference>
<sequence length="121" mass="14331">MQIYLRWLAVFCALVFMGLPNKSHADDDYIIVYDNFSPEQVNQVLVYATRFSGYEQYEILSQRSSDTRLHYQSRIKGPLLSHNFTQTFEALQWEVIAQQQGNQYQFTFVREIPKPLPFGIW</sequence>